<sequence length="85" mass="9840">QLKNIDLDKFPIRAPSDETRVHLARLAQKAIALNREIQTTLLHSDRWNSLKSELAETRKFIDNAVYDLYGLTEEERQIIEASFGN</sequence>
<accession>X1BTP1</accession>
<comment type="caution">
    <text evidence="1">The sequence shown here is derived from an EMBL/GenBank/DDBJ whole genome shotgun (WGS) entry which is preliminary data.</text>
</comment>
<dbReference type="EMBL" id="BART01014340">
    <property type="protein sequence ID" value="GAG87558.1"/>
    <property type="molecule type" value="Genomic_DNA"/>
</dbReference>
<dbReference type="AlphaFoldDB" id="X1BTP1"/>
<proteinExistence type="predicted"/>
<feature type="non-terminal residue" evidence="1">
    <location>
        <position position="1"/>
    </location>
</feature>
<name>X1BTP1_9ZZZZ</name>
<reference evidence="1" key="1">
    <citation type="journal article" date="2014" name="Front. Microbiol.">
        <title>High frequency of phylogenetically diverse reductive dehalogenase-homologous genes in deep subseafloor sedimentary metagenomes.</title>
        <authorList>
            <person name="Kawai M."/>
            <person name="Futagami T."/>
            <person name="Toyoda A."/>
            <person name="Takaki Y."/>
            <person name="Nishi S."/>
            <person name="Hori S."/>
            <person name="Arai W."/>
            <person name="Tsubouchi T."/>
            <person name="Morono Y."/>
            <person name="Uchiyama I."/>
            <person name="Ito T."/>
            <person name="Fujiyama A."/>
            <person name="Inagaki F."/>
            <person name="Takami H."/>
        </authorList>
    </citation>
    <scope>NUCLEOTIDE SEQUENCE</scope>
    <source>
        <strain evidence="1">Expedition CK06-06</strain>
    </source>
</reference>
<evidence type="ECO:0000313" key="1">
    <source>
        <dbReference type="EMBL" id="GAG87558.1"/>
    </source>
</evidence>
<organism evidence="1">
    <name type="scientific">marine sediment metagenome</name>
    <dbReference type="NCBI Taxonomy" id="412755"/>
    <lineage>
        <taxon>unclassified sequences</taxon>
        <taxon>metagenomes</taxon>
        <taxon>ecological metagenomes</taxon>
    </lineage>
</organism>
<gene>
    <name evidence="1" type="ORF">S01H4_28680</name>
</gene>
<protein>
    <submittedName>
        <fullName evidence="1">Uncharacterized protein</fullName>
    </submittedName>
</protein>